<accession>A0A2N0AG92</accession>
<dbReference type="InterPro" id="IPR002881">
    <property type="entry name" value="DUF58"/>
</dbReference>
<dbReference type="Pfam" id="PF01882">
    <property type="entry name" value="DUF58"/>
    <property type="match status" value="1"/>
</dbReference>
<dbReference type="RefSeq" id="WP_100744874.1">
    <property type="nucleotide sequence ID" value="NZ_NPDW01000003.1"/>
</dbReference>
<evidence type="ECO:0000259" key="1">
    <source>
        <dbReference type="Pfam" id="PF01882"/>
    </source>
</evidence>
<feature type="domain" description="DUF58" evidence="1">
    <location>
        <begin position="42"/>
        <end position="192"/>
    </location>
</feature>
<dbReference type="SUPFAM" id="SSF53300">
    <property type="entry name" value="vWA-like"/>
    <property type="match status" value="1"/>
</dbReference>
<dbReference type="EMBL" id="NPDX01000006">
    <property type="protein sequence ID" value="PJZ83332.1"/>
    <property type="molecule type" value="Genomic_DNA"/>
</dbReference>
<dbReference type="PANTHER" id="PTHR33608">
    <property type="entry name" value="BLL2464 PROTEIN"/>
    <property type="match status" value="1"/>
</dbReference>
<keyword evidence="3" id="KW-1185">Reference proteome</keyword>
<name>A0A2N0AG92_9LEPT</name>
<comment type="caution">
    <text evidence="2">The sequence shown here is derived from an EMBL/GenBank/DDBJ whole genome shotgun (WGS) entry which is preliminary data.</text>
</comment>
<evidence type="ECO:0000313" key="3">
    <source>
        <dbReference type="Proteomes" id="UP000232145"/>
    </source>
</evidence>
<evidence type="ECO:0000313" key="2">
    <source>
        <dbReference type="EMBL" id="PJZ83332.1"/>
    </source>
</evidence>
<dbReference type="PANTHER" id="PTHR33608:SF6">
    <property type="entry name" value="BLL2464 PROTEIN"/>
    <property type="match status" value="1"/>
</dbReference>
<gene>
    <name evidence="2" type="ORF">CH364_16800</name>
</gene>
<dbReference type="InterPro" id="IPR036465">
    <property type="entry name" value="vWFA_dom_sf"/>
</dbReference>
<dbReference type="Proteomes" id="UP000232145">
    <property type="component" value="Unassembled WGS sequence"/>
</dbReference>
<organism evidence="2 3">
    <name type="scientific">Leptospira harrisiae</name>
    <dbReference type="NCBI Taxonomy" id="2023189"/>
    <lineage>
        <taxon>Bacteria</taxon>
        <taxon>Pseudomonadati</taxon>
        <taxon>Spirochaetota</taxon>
        <taxon>Spirochaetia</taxon>
        <taxon>Leptospirales</taxon>
        <taxon>Leptospiraceae</taxon>
        <taxon>Leptospira</taxon>
    </lineage>
</organism>
<proteinExistence type="predicted"/>
<dbReference type="Gene3D" id="3.40.50.410">
    <property type="entry name" value="von Willebrand factor, type A domain"/>
    <property type="match status" value="1"/>
</dbReference>
<reference evidence="2 3" key="1">
    <citation type="submission" date="2017-07" db="EMBL/GenBank/DDBJ databases">
        <title>Leptospira spp. isolated from tropical soils.</title>
        <authorList>
            <person name="Thibeaux R."/>
            <person name="Iraola G."/>
            <person name="Ferres I."/>
            <person name="Bierque E."/>
            <person name="Girault D."/>
            <person name="Soupe-Gilbert M.-E."/>
            <person name="Picardeau M."/>
            <person name="Goarant C."/>
        </authorList>
    </citation>
    <scope>NUCLEOTIDE SEQUENCE [LARGE SCALE GENOMIC DNA]</scope>
    <source>
        <strain evidence="2 3">FH2-B-A1</strain>
    </source>
</reference>
<dbReference type="OrthoDB" id="9776116at2"/>
<protein>
    <submittedName>
        <fullName evidence="2">DUF58 domain-containing protein</fullName>
    </submittedName>
</protein>
<sequence length="272" mass="31943">MLLPELKRMLQVLQWETKKKFSSTRQGFLPMTERGRGLDFKEVRNYHFGDDIRYIDWNVTSRTGELYTKEYYEERDASIILFYDRSDSMCDSKKETAFQITLFLALFHIKLGNRILLVTFSDTCQSPGKWLKTEADVFTAFANIAKQSKGGGTNYSDANQYAFRLYPKFATCYWISDFVDFSNYLNTNKIIKIWEPIGIWIQDEIDTIQFPFWIKIFGRISQEKPNLRNKNTTYPNDLKAAKNFFGVNLIQINPNTKLSNQILPLFKIKRNG</sequence>
<dbReference type="AlphaFoldDB" id="A0A2N0AG92"/>